<dbReference type="InterPro" id="IPR050095">
    <property type="entry name" value="ECF_ABC_transporter_ATP-bd"/>
</dbReference>
<keyword evidence="2" id="KW-0813">Transport</keyword>
<evidence type="ECO:0000256" key="4">
    <source>
        <dbReference type="ARBA" id="ARBA00022840"/>
    </source>
</evidence>
<feature type="domain" description="ABC transporter" evidence="5">
    <location>
        <begin position="22"/>
        <end position="271"/>
    </location>
</feature>
<evidence type="ECO:0000256" key="2">
    <source>
        <dbReference type="ARBA" id="ARBA00022448"/>
    </source>
</evidence>
<evidence type="ECO:0000313" key="6">
    <source>
        <dbReference type="EMBL" id="HIR00665.1"/>
    </source>
</evidence>
<sequence length="518" mass="55294">MGGVPAVSVHRPRGGGAQVEALTFRDFTFAYPGADEPVLRGVDWTVREGAFVLLVGATGSGKSTLLRSAKPEIAPVGARTGSVSAFGQALFAEGAAEGTVCGRGENDGLGLLVGFVSQSPESQIVCDTVWHELAFGLENLGTPVGAMRRRVAEVAHFFGIEPWFGQETARLSGGQKQLLNLASALVLQPRVLLLDEPTAQLDPVAAKNFLHALFRVNRECGITVVVATHAPESVAAYATEAVCMREGRVEALEISRFRRHPESGLQQEDGSESDHAPAFARAESAPAIDVREVGFRFGREEPWVLTSASLSVACGSVHAVVGGNGSGKSTLLRLVAGTLPPERGRVRNALRASQALVPQDPRALFACDSVREELMEWSVPAGYGEAEAEAMAKRFGLDGLGGRHPSDLSGGQQQLLAEAKALLVRPRLLLLDEPTKGLDTAAKLAVAASLDEERRRGTTILLVSHDLSFVSCMADAVTMLFDGEDACTEPTDAFFAGNLFFRPEPDEFMRRWRKGDGR</sequence>
<keyword evidence="3" id="KW-0547">Nucleotide-binding</keyword>
<dbReference type="EMBL" id="DVGB01000001">
    <property type="protein sequence ID" value="HIR00665.1"/>
    <property type="molecule type" value="Genomic_DNA"/>
</dbReference>
<dbReference type="GO" id="GO:0042626">
    <property type="term" value="F:ATPase-coupled transmembrane transporter activity"/>
    <property type="evidence" value="ECO:0007669"/>
    <property type="project" value="TreeGrafter"/>
</dbReference>
<comment type="caution">
    <text evidence="6">The sequence shown here is derived from an EMBL/GenBank/DDBJ whole genome shotgun (WGS) entry which is preliminary data.</text>
</comment>
<accession>A0A9D1D2D8</accession>
<evidence type="ECO:0000313" key="7">
    <source>
        <dbReference type="Proteomes" id="UP000824261"/>
    </source>
</evidence>
<dbReference type="AlphaFoldDB" id="A0A9D1D2D8"/>
<dbReference type="Pfam" id="PF00005">
    <property type="entry name" value="ABC_tran"/>
    <property type="match status" value="2"/>
</dbReference>
<feature type="domain" description="ABC transporter" evidence="5">
    <location>
        <begin position="288"/>
        <end position="507"/>
    </location>
</feature>
<dbReference type="PANTHER" id="PTHR43553">
    <property type="entry name" value="HEAVY METAL TRANSPORTER"/>
    <property type="match status" value="1"/>
</dbReference>
<dbReference type="InterPro" id="IPR003593">
    <property type="entry name" value="AAA+_ATPase"/>
</dbReference>
<proteinExistence type="inferred from homology"/>
<dbReference type="InterPro" id="IPR015856">
    <property type="entry name" value="ABC_transpr_CbiO/EcfA_su"/>
</dbReference>
<name>A0A9D1D2D8_9ACTN</name>
<dbReference type="SUPFAM" id="SSF52540">
    <property type="entry name" value="P-loop containing nucleoside triphosphate hydrolases"/>
    <property type="match status" value="2"/>
</dbReference>
<protein>
    <submittedName>
        <fullName evidence="6">ATP-binding cassette domain-containing protein</fullName>
    </submittedName>
</protein>
<dbReference type="GO" id="GO:0043190">
    <property type="term" value="C:ATP-binding cassette (ABC) transporter complex"/>
    <property type="evidence" value="ECO:0007669"/>
    <property type="project" value="TreeGrafter"/>
</dbReference>
<dbReference type="Proteomes" id="UP000824261">
    <property type="component" value="Unassembled WGS sequence"/>
</dbReference>
<dbReference type="GO" id="GO:0016887">
    <property type="term" value="F:ATP hydrolysis activity"/>
    <property type="evidence" value="ECO:0007669"/>
    <property type="project" value="InterPro"/>
</dbReference>
<evidence type="ECO:0000256" key="1">
    <source>
        <dbReference type="ARBA" id="ARBA00005417"/>
    </source>
</evidence>
<keyword evidence="4 6" id="KW-0067">ATP-binding</keyword>
<dbReference type="InterPro" id="IPR027417">
    <property type="entry name" value="P-loop_NTPase"/>
</dbReference>
<dbReference type="Gene3D" id="3.40.50.300">
    <property type="entry name" value="P-loop containing nucleotide triphosphate hydrolases"/>
    <property type="match status" value="2"/>
</dbReference>
<gene>
    <name evidence="6" type="ORF">IAA69_00080</name>
</gene>
<dbReference type="PROSITE" id="PS50893">
    <property type="entry name" value="ABC_TRANSPORTER_2"/>
    <property type="match status" value="2"/>
</dbReference>
<evidence type="ECO:0000259" key="5">
    <source>
        <dbReference type="PROSITE" id="PS50893"/>
    </source>
</evidence>
<dbReference type="SMART" id="SM00382">
    <property type="entry name" value="AAA"/>
    <property type="match status" value="2"/>
</dbReference>
<organism evidence="6 7">
    <name type="scientific">Candidatus Aveggerthella stercoripullorum</name>
    <dbReference type="NCBI Taxonomy" id="2840688"/>
    <lineage>
        <taxon>Bacteria</taxon>
        <taxon>Bacillati</taxon>
        <taxon>Actinomycetota</taxon>
        <taxon>Coriobacteriia</taxon>
        <taxon>Eggerthellales</taxon>
        <taxon>Eggerthellaceae</taxon>
        <taxon>Eggerthellaceae incertae sedis</taxon>
        <taxon>Candidatus Aveggerthella</taxon>
    </lineage>
</organism>
<dbReference type="InterPro" id="IPR017871">
    <property type="entry name" value="ABC_transporter-like_CS"/>
</dbReference>
<reference evidence="6" key="2">
    <citation type="journal article" date="2021" name="PeerJ">
        <title>Extensive microbial diversity within the chicken gut microbiome revealed by metagenomics and culture.</title>
        <authorList>
            <person name="Gilroy R."/>
            <person name="Ravi A."/>
            <person name="Getino M."/>
            <person name="Pursley I."/>
            <person name="Horton D.L."/>
            <person name="Alikhan N.F."/>
            <person name="Baker D."/>
            <person name="Gharbi K."/>
            <person name="Hall N."/>
            <person name="Watson M."/>
            <person name="Adriaenssens E.M."/>
            <person name="Foster-Nyarko E."/>
            <person name="Jarju S."/>
            <person name="Secka A."/>
            <person name="Antonio M."/>
            <person name="Oren A."/>
            <person name="Chaudhuri R.R."/>
            <person name="La Ragione R."/>
            <person name="Hildebrand F."/>
            <person name="Pallen M.J."/>
        </authorList>
    </citation>
    <scope>NUCLEOTIDE SEQUENCE</scope>
    <source>
        <strain evidence="6">ChiGjej1B1-2707</strain>
    </source>
</reference>
<evidence type="ECO:0000256" key="3">
    <source>
        <dbReference type="ARBA" id="ARBA00022741"/>
    </source>
</evidence>
<dbReference type="InterPro" id="IPR003439">
    <property type="entry name" value="ABC_transporter-like_ATP-bd"/>
</dbReference>
<dbReference type="PROSITE" id="PS00211">
    <property type="entry name" value="ABC_TRANSPORTER_1"/>
    <property type="match status" value="1"/>
</dbReference>
<dbReference type="CDD" id="cd03225">
    <property type="entry name" value="ABC_cobalt_CbiO_domain1"/>
    <property type="match status" value="1"/>
</dbReference>
<reference evidence="6" key="1">
    <citation type="submission" date="2020-10" db="EMBL/GenBank/DDBJ databases">
        <authorList>
            <person name="Gilroy R."/>
        </authorList>
    </citation>
    <scope>NUCLEOTIDE SEQUENCE</scope>
    <source>
        <strain evidence="6">ChiGjej1B1-2707</strain>
    </source>
</reference>
<dbReference type="GO" id="GO:0005524">
    <property type="term" value="F:ATP binding"/>
    <property type="evidence" value="ECO:0007669"/>
    <property type="project" value="UniProtKB-KW"/>
</dbReference>
<comment type="similarity">
    <text evidence="1">Belongs to the ABC transporter superfamily.</text>
</comment>